<dbReference type="EMBL" id="AESD01000404">
    <property type="protein sequence ID" value="EHJ12553.1"/>
    <property type="molecule type" value="Genomic_DNA"/>
</dbReference>
<feature type="region of interest" description="Disordered" evidence="1">
    <location>
        <begin position="120"/>
        <end position="158"/>
    </location>
</feature>
<gene>
    <name evidence="2" type="ORF">CWATWH0003_2747</name>
</gene>
<name>G5J5I7_CROWT</name>
<feature type="compositionally biased region" description="Basic residues" evidence="1">
    <location>
        <begin position="120"/>
        <end position="132"/>
    </location>
</feature>
<reference evidence="2 3" key="1">
    <citation type="journal article" date="2011" name="Front. Microbiol.">
        <title>Two Strains of Crocosphaera watsonii with Highly Conserved Genomes are Distinguished by Strain-Specific Features.</title>
        <authorList>
            <person name="Bench S.R."/>
            <person name="Ilikchyan I.N."/>
            <person name="Tripp H.J."/>
            <person name="Zehr J.P."/>
        </authorList>
    </citation>
    <scope>NUCLEOTIDE SEQUENCE [LARGE SCALE GENOMIC DNA]</scope>
    <source>
        <strain evidence="2 3">WH 0003</strain>
    </source>
</reference>
<proteinExistence type="predicted"/>
<comment type="caution">
    <text evidence="2">The sequence shown here is derived from an EMBL/GenBank/DDBJ whole genome shotgun (WGS) entry which is preliminary data.</text>
</comment>
<sequence>MVLSRSNQNQPVQVAKYVPKLSEVKRLEIEQKKNVMLLVENMMEREEATFKMVIDSLYDVGSLNLINKKIPLKFLKSLLRLVVKLAKTIFRSIAFYWVKNNTPELITNWLIGKIMISTKPKKRPMKSNKKLAKNAQQKKVQKKKKVKRNKQSKRTKSSAKVVQYFPKLSEAQKLEIEQKKNIMLLLENLMEREEATFKMIIDCLYDMGSLNLINQKVSMRPLNRVTKLIARLSKPSFRAIAFYWVKKNTPELITDWLLRKVRF</sequence>
<dbReference type="AlphaFoldDB" id="G5J5I7"/>
<evidence type="ECO:0000313" key="3">
    <source>
        <dbReference type="Proteomes" id="UP000003477"/>
    </source>
</evidence>
<dbReference type="Proteomes" id="UP000003477">
    <property type="component" value="Unassembled WGS sequence"/>
</dbReference>
<evidence type="ECO:0000313" key="2">
    <source>
        <dbReference type="EMBL" id="EHJ12553.1"/>
    </source>
</evidence>
<feature type="compositionally biased region" description="Basic residues" evidence="1">
    <location>
        <begin position="139"/>
        <end position="157"/>
    </location>
</feature>
<protein>
    <submittedName>
        <fullName evidence="2">Uncharacterized protein</fullName>
    </submittedName>
</protein>
<dbReference type="PATRIC" id="fig|423471.3.peg.2585"/>
<accession>G5J5I7</accession>
<organism evidence="2 3">
    <name type="scientific">Crocosphaera watsonii WH 0003</name>
    <dbReference type="NCBI Taxonomy" id="423471"/>
    <lineage>
        <taxon>Bacteria</taxon>
        <taxon>Bacillati</taxon>
        <taxon>Cyanobacteriota</taxon>
        <taxon>Cyanophyceae</taxon>
        <taxon>Oscillatoriophycideae</taxon>
        <taxon>Chroococcales</taxon>
        <taxon>Aphanothecaceae</taxon>
        <taxon>Crocosphaera</taxon>
    </lineage>
</organism>
<evidence type="ECO:0000256" key="1">
    <source>
        <dbReference type="SAM" id="MobiDB-lite"/>
    </source>
</evidence>